<evidence type="ECO:0000313" key="1">
    <source>
        <dbReference type="EMBL" id="GKU93355.1"/>
    </source>
</evidence>
<reference evidence="1 2" key="1">
    <citation type="journal article" date="2021" name="Commun. Biol.">
        <title>The genome of Shorea leprosula (Dipterocarpaceae) highlights the ecological relevance of drought in aseasonal tropical rainforests.</title>
        <authorList>
            <person name="Ng K.K.S."/>
            <person name="Kobayashi M.J."/>
            <person name="Fawcett J.A."/>
            <person name="Hatakeyama M."/>
            <person name="Paape T."/>
            <person name="Ng C.H."/>
            <person name="Ang C.C."/>
            <person name="Tnah L.H."/>
            <person name="Lee C.T."/>
            <person name="Nishiyama T."/>
            <person name="Sese J."/>
            <person name="O'Brien M.J."/>
            <person name="Copetti D."/>
            <person name="Mohd Noor M.I."/>
            <person name="Ong R.C."/>
            <person name="Putra M."/>
            <person name="Sireger I.Z."/>
            <person name="Indrioko S."/>
            <person name="Kosugi Y."/>
            <person name="Izuno A."/>
            <person name="Isagi Y."/>
            <person name="Lee S.L."/>
            <person name="Shimizu K.K."/>
        </authorList>
    </citation>
    <scope>NUCLEOTIDE SEQUENCE [LARGE SCALE GENOMIC DNA]</scope>
    <source>
        <strain evidence="1">214</strain>
    </source>
</reference>
<name>A0AAV5I7S2_9ROSI</name>
<proteinExistence type="predicted"/>
<evidence type="ECO:0000313" key="2">
    <source>
        <dbReference type="Proteomes" id="UP001054252"/>
    </source>
</evidence>
<dbReference type="AlphaFoldDB" id="A0AAV5I7S2"/>
<keyword evidence="2" id="KW-1185">Reference proteome</keyword>
<sequence>MQDLRSEYHTLFGYFLDDFWSRFEAVDPASYCGRLMLLAPISAPISPAGPSRTDMLRIPASYRGSVLIGSCGCSDPHGTF</sequence>
<dbReference type="EMBL" id="BPVZ01000007">
    <property type="protein sequence ID" value="GKU93355.1"/>
    <property type="molecule type" value="Genomic_DNA"/>
</dbReference>
<protein>
    <submittedName>
        <fullName evidence="1">Uncharacterized protein</fullName>
    </submittedName>
</protein>
<comment type="caution">
    <text evidence="1">The sequence shown here is derived from an EMBL/GenBank/DDBJ whole genome shotgun (WGS) entry which is preliminary data.</text>
</comment>
<gene>
    <name evidence="1" type="ORF">SLEP1_g6956</name>
</gene>
<accession>A0AAV5I7S2</accession>
<organism evidence="1 2">
    <name type="scientific">Rubroshorea leprosula</name>
    <dbReference type="NCBI Taxonomy" id="152421"/>
    <lineage>
        <taxon>Eukaryota</taxon>
        <taxon>Viridiplantae</taxon>
        <taxon>Streptophyta</taxon>
        <taxon>Embryophyta</taxon>
        <taxon>Tracheophyta</taxon>
        <taxon>Spermatophyta</taxon>
        <taxon>Magnoliopsida</taxon>
        <taxon>eudicotyledons</taxon>
        <taxon>Gunneridae</taxon>
        <taxon>Pentapetalae</taxon>
        <taxon>rosids</taxon>
        <taxon>malvids</taxon>
        <taxon>Malvales</taxon>
        <taxon>Dipterocarpaceae</taxon>
        <taxon>Rubroshorea</taxon>
    </lineage>
</organism>
<dbReference type="Proteomes" id="UP001054252">
    <property type="component" value="Unassembled WGS sequence"/>
</dbReference>